<dbReference type="SUPFAM" id="SSF51905">
    <property type="entry name" value="FAD/NAD(P)-binding domain"/>
    <property type="match status" value="2"/>
</dbReference>
<evidence type="ECO:0000256" key="1">
    <source>
        <dbReference type="ARBA" id="ARBA00010139"/>
    </source>
</evidence>
<name>A0A9P5YIX1_9AGAR</name>
<dbReference type="EMBL" id="MU155879">
    <property type="protein sequence ID" value="KAF9470688.1"/>
    <property type="molecule type" value="Genomic_DNA"/>
</dbReference>
<sequence length="554" mass="63445">MASPRVVIIGAGAGGLTCGMALRKLRHENFTIYEKAEDVGGTWRYNIYPGCSSDITMPFYCLSTELRNWTASHLPQEEILDYWVDLAKKYNIYPHAVFNTLVVSAEWNKVTNLYDVITQDTRTNATTHSTAHIVISAVGILERPRFSYIPGLQTFKGDLFHSGRWDTSVQLSGKRVGVIGNGASATQFVPIISEDPTTQIVQFCRSANWVFPSLKKQYSGFRRGLFRFLPFFMYLTRWWQFIKFEALYASIFASPLLRWFMTKVTKKYMLSTAPKKYHQKLIPDYPMGCKRIIFDSNYLSALHRPNLDLNYDGIDTIVEDGILTKTGEHIQLDTLIFSTGYVTDSYPIAIKGRKGQTVQDYYDEQKGPKAYLGTCLPGFPNFFMIFGPNITTGHTSVVWTNELQVNYIMQLINPVLQKKVISIEVTEKATDDYDGMIQRRLSKSVFTQCHSWYRVGGTGKITNAFPEPARMFYLWFRRPNWNHYLGIGADSWLKSQRLHQRLRRVGQLALLASVIFGVYNFRLHGIDAPLHMKATLKEWVDWTKDIVGAYLAKA</sequence>
<reference evidence="6" key="1">
    <citation type="submission" date="2020-11" db="EMBL/GenBank/DDBJ databases">
        <authorList>
            <consortium name="DOE Joint Genome Institute"/>
            <person name="Ahrendt S."/>
            <person name="Riley R."/>
            <person name="Andreopoulos W."/>
            <person name="Labutti K."/>
            <person name="Pangilinan J."/>
            <person name="Ruiz-Duenas F.J."/>
            <person name="Barrasa J.M."/>
            <person name="Sanchez-Garcia M."/>
            <person name="Camarero S."/>
            <person name="Miyauchi S."/>
            <person name="Serrano A."/>
            <person name="Linde D."/>
            <person name="Babiker R."/>
            <person name="Drula E."/>
            <person name="Ayuso-Fernandez I."/>
            <person name="Pacheco R."/>
            <person name="Padilla G."/>
            <person name="Ferreira P."/>
            <person name="Barriuso J."/>
            <person name="Kellner H."/>
            <person name="Castanera R."/>
            <person name="Alfaro M."/>
            <person name="Ramirez L."/>
            <person name="Pisabarro A.G."/>
            <person name="Kuo A."/>
            <person name="Tritt A."/>
            <person name="Lipzen A."/>
            <person name="He G."/>
            <person name="Yan M."/>
            <person name="Ng V."/>
            <person name="Cullen D."/>
            <person name="Martin F."/>
            <person name="Rosso M.-N."/>
            <person name="Henrissat B."/>
            <person name="Hibbett D."/>
            <person name="Martinez A.T."/>
            <person name="Grigoriev I.V."/>
        </authorList>
    </citation>
    <scope>NUCLEOTIDE SEQUENCE</scope>
    <source>
        <strain evidence="6">CIRM-BRFM 674</strain>
    </source>
</reference>
<evidence type="ECO:0000256" key="4">
    <source>
        <dbReference type="ARBA" id="ARBA00023002"/>
    </source>
</evidence>
<gene>
    <name evidence="6" type="ORF">BDN70DRAFT_888855</name>
</gene>
<evidence type="ECO:0000256" key="3">
    <source>
        <dbReference type="ARBA" id="ARBA00022827"/>
    </source>
</evidence>
<comment type="similarity">
    <text evidence="1">Belongs to the FAD-binding monooxygenase family.</text>
</comment>
<organism evidence="6 7">
    <name type="scientific">Pholiota conissans</name>
    <dbReference type="NCBI Taxonomy" id="109636"/>
    <lineage>
        <taxon>Eukaryota</taxon>
        <taxon>Fungi</taxon>
        <taxon>Dikarya</taxon>
        <taxon>Basidiomycota</taxon>
        <taxon>Agaricomycotina</taxon>
        <taxon>Agaricomycetes</taxon>
        <taxon>Agaricomycetidae</taxon>
        <taxon>Agaricales</taxon>
        <taxon>Agaricineae</taxon>
        <taxon>Strophariaceae</taxon>
        <taxon>Pholiota</taxon>
    </lineage>
</organism>
<dbReference type="InterPro" id="IPR036188">
    <property type="entry name" value="FAD/NAD-bd_sf"/>
</dbReference>
<dbReference type="PANTHER" id="PTHR42877">
    <property type="entry name" value="L-ORNITHINE N(5)-MONOOXYGENASE-RELATED"/>
    <property type="match status" value="1"/>
</dbReference>
<dbReference type="GO" id="GO:0004499">
    <property type="term" value="F:N,N-dimethylaniline monooxygenase activity"/>
    <property type="evidence" value="ECO:0007669"/>
    <property type="project" value="InterPro"/>
</dbReference>
<evidence type="ECO:0000313" key="6">
    <source>
        <dbReference type="EMBL" id="KAF9470688.1"/>
    </source>
</evidence>
<dbReference type="AlphaFoldDB" id="A0A9P5YIX1"/>
<protein>
    <submittedName>
        <fullName evidence="6">FAD/NAD(P)-binding domain-containing protein</fullName>
    </submittedName>
</protein>
<dbReference type="Pfam" id="PF00743">
    <property type="entry name" value="FMO-like"/>
    <property type="match status" value="1"/>
</dbReference>
<dbReference type="InterPro" id="IPR020946">
    <property type="entry name" value="Flavin_mOase-like"/>
</dbReference>
<keyword evidence="4" id="KW-0560">Oxidoreductase</keyword>
<comment type="caution">
    <text evidence="6">The sequence shown here is derived from an EMBL/GenBank/DDBJ whole genome shotgun (WGS) entry which is preliminary data.</text>
</comment>
<keyword evidence="5" id="KW-1133">Transmembrane helix</keyword>
<dbReference type="Gene3D" id="3.50.50.60">
    <property type="entry name" value="FAD/NAD(P)-binding domain"/>
    <property type="match status" value="3"/>
</dbReference>
<keyword evidence="2" id="KW-0285">Flavoprotein</keyword>
<keyword evidence="5" id="KW-0472">Membrane</keyword>
<evidence type="ECO:0000256" key="5">
    <source>
        <dbReference type="SAM" id="Phobius"/>
    </source>
</evidence>
<evidence type="ECO:0000256" key="2">
    <source>
        <dbReference type="ARBA" id="ARBA00022630"/>
    </source>
</evidence>
<dbReference type="OrthoDB" id="74360at2759"/>
<feature type="transmembrane region" description="Helical" evidence="5">
    <location>
        <begin position="505"/>
        <end position="523"/>
    </location>
</feature>
<dbReference type="Proteomes" id="UP000807469">
    <property type="component" value="Unassembled WGS sequence"/>
</dbReference>
<feature type="transmembrane region" description="Helical" evidence="5">
    <location>
        <begin position="246"/>
        <end position="261"/>
    </location>
</feature>
<keyword evidence="3" id="KW-0274">FAD</keyword>
<keyword evidence="7" id="KW-1185">Reference proteome</keyword>
<dbReference type="PANTHER" id="PTHR42877:SF4">
    <property type="entry name" value="FAD_NAD(P)-BINDING DOMAIN-CONTAINING PROTEIN-RELATED"/>
    <property type="match status" value="1"/>
</dbReference>
<accession>A0A9P5YIX1</accession>
<dbReference type="GO" id="GO:0050661">
    <property type="term" value="F:NADP binding"/>
    <property type="evidence" value="ECO:0007669"/>
    <property type="project" value="InterPro"/>
</dbReference>
<keyword evidence="5" id="KW-0812">Transmembrane</keyword>
<proteinExistence type="inferred from homology"/>
<evidence type="ECO:0000313" key="7">
    <source>
        <dbReference type="Proteomes" id="UP000807469"/>
    </source>
</evidence>
<dbReference type="GO" id="GO:0050660">
    <property type="term" value="F:flavin adenine dinucleotide binding"/>
    <property type="evidence" value="ECO:0007669"/>
    <property type="project" value="InterPro"/>
</dbReference>
<dbReference type="InterPro" id="IPR051209">
    <property type="entry name" value="FAD-bind_Monooxygenase_sf"/>
</dbReference>